<protein>
    <submittedName>
        <fullName evidence="3">Uncharacterized protein</fullName>
    </submittedName>
</protein>
<name>A0AAV1RSA6_9ROSI</name>
<comment type="caution">
    <text evidence="3">The sequence shown here is derived from an EMBL/GenBank/DDBJ whole genome shotgun (WGS) entry which is preliminary data.</text>
</comment>
<feature type="transmembrane region" description="Helical" evidence="1">
    <location>
        <begin position="104"/>
        <end position="122"/>
    </location>
</feature>
<sequence length="123" mass="13852">MRRGILAWLLLIICCTALSYHACEGAVTPQYKTLKRREQLRNVYETMSESKEKGERRRLVGVMHEVDLKSFQRAKGVYGGGDMLRPRTKSKNGASSLLLKSSTILSKTFGYAVVGLAMFFVVF</sequence>
<dbReference type="AlphaFoldDB" id="A0AAV1RSA6"/>
<evidence type="ECO:0000256" key="1">
    <source>
        <dbReference type="SAM" id="Phobius"/>
    </source>
</evidence>
<dbReference type="Proteomes" id="UP001314170">
    <property type="component" value="Unassembled WGS sequence"/>
</dbReference>
<dbReference type="EMBL" id="CAWUPB010001111">
    <property type="protein sequence ID" value="CAK7338169.1"/>
    <property type="molecule type" value="Genomic_DNA"/>
</dbReference>
<keyword evidence="1" id="KW-0472">Membrane</keyword>
<reference evidence="3 4" key="1">
    <citation type="submission" date="2024-01" db="EMBL/GenBank/DDBJ databases">
        <authorList>
            <person name="Waweru B."/>
        </authorList>
    </citation>
    <scope>NUCLEOTIDE SEQUENCE [LARGE SCALE GENOMIC DNA]</scope>
</reference>
<feature type="chain" id="PRO_5043460737" evidence="2">
    <location>
        <begin position="26"/>
        <end position="123"/>
    </location>
</feature>
<evidence type="ECO:0000256" key="2">
    <source>
        <dbReference type="SAM" id="SignalP"/>
    </source>
</evidence>
<keyword evidence="4" id="KW-1185">Reference proteome</keyword>
<keyword evidence="2" id="KW-0732">Signal</keyword>
<proteinExistence type="predicted"/>
<accession>A0AAV1RSA6</accession>
<keyword evidence="1" id="KW-0812">Transmembrane</keyword>
<feature type="signal peptide" evidence="2">
    <location>
        <begin position="1"/>
        <end position="25"/>
    </location>
</feature>
<evidence type="ECO:0000313" key="3">
    <source>
        <dbReference type="EMBL" id="CAK7338169.1"/>
    </source>
</evidence>
<gene>
    <name evidence="3" type="ORF">DCAF_LOCUS13212</name>
</gene>
<evidence type="ECO:0000313" key="4">
    <source>
        <dbReference type="Proteomes" id="UP001314170"/>
    </source>
</evidence>
<organism evidence="3 4">
    <name type="scientific">Dovyalis caffra</name>
    <dbReference type="NCBI Taxonomy" id="77055"/>
    <lineage>
        <taxon>Eukaryota</taxon>
        <taxon>Viridiplantae</taxon>
        <taxon>Streptophyta</taxon>
        <taxon>Embryophyta</taxon>
        <taxon>Tracheophyta</taxon>
        <taxon>Spermatophyta</taxon>
        <taxon>Magnoliopsida</taxon>
        <taxon>eudicotyledons</taxon>
        <taxon>Gunneridae</taxon>
        <taxon>Pentapetalae</taxon>
        <taxon>rosids</taxon>
        <taxon>fabids</taxon>
        <taxon>Malpighiales</taxon>
        <taxon>Salicaceae</taxon>
        <taxon>Flacourtieae</taxon>
        <taxon>Dovyalis</taxon>
    </lineage>
</organism>
<keyword evidence="1" id="KW-1133">Transmembrane helix</keyword>